<protein>
    <recommendedName>
        <fullName evidence="7">Mediator of RNA polymerase II transcription subunit 31</fullName>
    </recommendedName>
</protein>
<evidence type="ECO:0000256" key="5">
    <source>
        <dbReference type="ARBA" id="ARBA00023163"/>
    </source>
</evidence>
<keyword evidence="10" id="KW-1185">Reference proteome</keyword>
<accession>A0AAD7UJA8</accession>
<keyword evidence="4 7" id="KW-0010">Activator</keyword>
<dbReference type="EMBL" id="JAQMWT010000230">
    <property type="protein sequence ID" value="KAJ8607178.1"/>
    <property type="molecule type" value="Genomic_DNA"/>
</dbReference>
<dbReference type="Proteomes" id="UP001230188">
    <property type="component" value="Unassembled WGS sequence"/>
</dbReference>
<sequence>MDRAFALSSDEEDEEEESVEMVVEEETKSNAIDEQKALETRFRVELEFVQCLAAPFYLHYLAQHEYLEKPKFLEFLKYLRYWQQPEYARYLEYPDCLDFLDRLCDDESFRRNLKFIEFRNEIDQEQYNRWRAKYHTKNVLESLLPKDEKRHELVEYISVGGKPPPPEFYEKYPHLNREEIERNWKVPPKLSPEEIDELAEPIDDFVIHHASA</sequence>
<feature type="region of interest" description="Disordered" evidence="8">
    <location>
        <begin position="1"/>
        <end position="22"/>
    </location>
</feature>
<comment type="caution">
    <text evidence="9">The sequence shown here is derived from an EMBL/GenBank/DDBJ whole genome shotgun (WGS) entry which is preliminary data.</text>
</comment>
<dbReference type="PANTHER" id="PTHR13186">
    <property type="entry name" value="MEDIATOR OF RNA POLYMERASE II TRANSCRIPTION SUBUNIT 31"/>
    <property type="match status" value="1"/>
</dbReference>
<dbReference type="InterPro" id="IPR008831">
    <property type="entry name" value="Mediator_Med31"/>
</dbReference>
<comment type="subcellular location">
    <subcellularLocation>
        <location evidence="1 7">Nucleus</location>
    </subcellularLocation>
</comment>
<organism evidence="9 10">
    <name type="scientific">Chrysophaeum taylorii</name>
    <dbReference type="NCBI Taxonomy" id="2483200"/>
    <lineage>
        <taxon>Eukaryota</taxon>
        <taxon>Sar</taxon>
        <taxon>Stramenopiles</taxon>
        <taxon>Ochrophyta</taxon>
        <taxon>Pelagophyceae</taxon>
        <taxon>Pelagomonadales</taxon>
        <taxon>Pelagomonadaceae</taxon>
        <taxon>Chrysophaeum</taxon>
    </lineage>
</organism>
<dbReference type="GO" id="GO:0006355">
    <property type="term" value="P:regulation of DNA-templated transcription"/>
    <property type="evidence" value="ECO:0007669"/>
    <property type="project" value="InterPro"/>
</dbReference>
<evidence type="ECO:0000256" key="2">
    <source>
        <dbReference type="ARBA" id="ARBA00006378"/>
    </source>
</evidence>
<dbReference type="GO" id="GO:0016592">
    <property type="term" value="C:mediator complex"/>
    <property type="evidence" value="ECO:0007669"/>
    <property type="project" value="InterPro"/>
</dbReference>
<feature type="compositionally biased region" description="Acidic residues" evidence="8">
    <location>
        <begin position="9"/>
        <end position="22"/>
    </location>
</feature>
<evidence type="ECO:0000256" key="8">
    <source>
        <dbReference type="SAM" id="MobiDB-lite"/>
    </source>
</evidence>
<proteinExistence type="inferred from homology"/>
<comment type="subunit">
    <text evidence="7">Component of the Mediator complex.</text>
</comment>
<evidence type="ECO:0000256" key="3">
    <source>
        <dbReference type="ARBA" id="ARBA00023015"/>
    </source>
</evidence>
<keyword evidence="6 7" id="KW-0539">Nucleus</keyword>
<comment type="function">
    <text evidence="7">Component of the Mediator complex, a coactivator involved in the regulated transcription of nearly all RNA polymerase II-dependent genes. Mediator functions as a bridge to convey information from gene-specific regulatory proteins to the basal RNA polymerase II transcription machinery. Mediator is recruited to promoters by direct interactions with regulatory proteins and serves as a scaffold for the assembly of a functional preinitiation complex with RNA polymerase II and the general transcription factors.</text>
</comment>
<dbReference type="Pfam" id="PF05669">
    <property type="entry name" value="Med31"/>
    <property type="match status" value="1"/>
</dbReference>
<dbReference type="InterPro" id="IPR038089">
    <property type="entry name" value="Med31_sf"/>
</dbReference>
<keyword evidence="5 7" id="KW-0804">Transcription</keyword>
<evidence type="ECO:0000256" key="6">
    <source>
        <dbReference type="ARBA" id="ARBA00023242"/>
    </source>
</evidence>
<dbReference type="AlphaFoldDB" id="A0AAD7UJA8"/>
<reference evidence="9" key="1">
    <citation type="submission" date="2023-01" db="EMBL/GenBank/DDBJ databases">
        <title>Metagenome sequencing of chrysophaentin producing Chrysophaeum taylorii.</title>
        <authorList>
            <person name="Davison J."/>
            <person name="Bewley C."/>
        </authorList>
    </citation>
    <scope>NUCLEOTIDE SEQUENCE</scope>
    <source>
        <strain evidence="9">NIES-1699</strain>
    </source>
</reference>
<comment type="similarity">
    <text evidence="2 7">Belongs to the Mediator complex subunit 31 family.</text>
</comment>
<evidence type="ECO:0000256" key="7">
    <source>
        <dbReference type="RuleBase" id="RU364129"/>
    </source>
</evidence>
<gene>
    <name evidence="9" type="ORF">CTAYLR_007333</name>
</gene>
<evidence type="ECO:0000256" key="4">
    <source>
        <dbReference type="ARBA" id="ARBA00023159"/>
    </source>
</evidence>
<name>A0AAD7UJA8_9STRA</name>
<evidence type="ECO:0000256" key="1">
    <source>
        <dbReference type="ARBA" id="ARBA00004123"/>
    </source>
</evidence>
<keyword evidence="3 7" id="KW-0805">Transcription regulation</keyword>
<dbReference type="Gene3D" id="1.10.10.1340">
    <property type="entry name" value="Mediator of RNA polymerase II, submodule Med31 (Soh1)"/>
    <property type="match status" value="1"/>
</dbReference>
<dbReference type="GO" id="GO:0003712">
    <property type="term" value="F:transcription coregulator activity"/>
    <property type="evidence" value="ECO:0007669"/>
    <property type="project" value="InterPro"/>
</dbReference>
<evidence type="ECO:0000313" key="9">
    <source>
        <dbReference type="EMBL" id="KAJ8607178.1"/>
    </source>
</evidence>
<evidence type="ECO:0000313" key="10">
    <source>
        <dbReference type="Proteomes" id="UP001230188"/>
    </source>
</evidence>